<proteinExistence type="inferred from homology"/>
<gene>
    <name evidence="13" type="ORF">C7B77_01820</name>
</gene>
<dbReference type="GO" id="GO:0045493">
    <property type="term" value="P:xylan catabolic process"/>
    <property type="evidence" value="ECO:0007669"/>
    <property type="project" value="UniProtKB-KW"/>
</dbReference>
<feature type="transmembrane region" description="Helical" evidence="11">
    <location>
        <begin position="15"/>
        <end position="42"/>
    </location>
</feature>
<name>A0A2T1GN15_9CYAN</name>
<evidence type="ECO:0000256" key="3">
    <source>
        <dbReference type="ARBA" id="ARBA00022651"/>
    </source>
</evidence>
<dbReference type="Pfam" id="PF00331">
    <property type="entry name" value="Glyco_hydro_10"/>
    <property type="match status" value="1"/>
</dbReference>
<keyword evidence="5 10" id="KW-0378">Hydrolase</keyword>
<dbReference type="PROSITE" id="PS51760">
    <property type="entry name" value="GH10_2"/>
    <property type="match status" value="1"/>
</dbReference>
<evidence type="ECO:0000256" key="8">
    <source>
        <dbReference type="ARBA" id="ARBA00023326"/>
    </source>
</evidence>
<dbReference type="Gene3D" id="3.20.20.80">
    <property type="entry name" value="Glycosidases"/>
    <property type="match status" value="1"/>
</dbReference>
<dbReference type="PROSITE" id="PS00591">
    <property type="entry name" value="GH10_1"/>
    <property type="match status" value="1"/>
</dbReference>
<keyword evidence="14" id="KW-1185">Reference proteome</keyword>
<evidence type="ECO:0000256" key="2">
    <source>
        <dbReference type="ARBA" id="ARBA00007495"/>
    </source>
</evidence>
<dbReference type="GO" id="GO:0031176">
    <property type="term" value="F:endo-1,4-beta-xylanase activity"/>
    <property type="evidence" value="ECO:0007669"/>
    <property type="project" value="UniProtKB-EC"/>
</dbReference>
<organism evidence="13 14">
    <name type="scientific">Chamaesiphon polymorphus CCALA 037</name>
    <dbReference type="NCBI Taxonomy" id="2107692"/>
    <lineage>
        <taxon>Bacteria</taxon>
        <taxon>Bacillati</taxon>
        <taxon>Cyanobacteriota</taxon>
        <taxon>Cyanophyceae</taxon>
        <taxon>Gomontiellales</taxon>
        <taxon>Chamaesiphonaceae</taxon>
        <taxon>Chamaesiphon</taxon>
    </lineage>
</organism>
<keyword evidence="3" id="KW-0858">Xylan degradation</keyword>
<keyword evidence="11" id="KW-1133">Transmembrane helix</keyword>
<dbReference type="EMBL" id="PVWO01000011">
    <property type="protein sequence ID" value="PSB59210.1"/>
    <property type="molecule type" value="Genomic_DNA"/>
</dbReference>
<dbReference type="AlphaFoldDB" id="A0A2T1GN15"/>
<comment type="similarity">
    <text evidence="2 10">Belongs to the glycosyl hydrolase 10 (cellulase F) family.</text>
</comment>
<evidence type="ECO:0000256" key="4">
    <source>
        <dbReference type="ARBA" id="ARBA00022729"/>
    </source>
</evidence>
<dbReference type="PANTHER" id="PTHR31490">
    <property type="entry name" value="GLYCOSYL HYDROLASE"/>
    <property type="match status" value="1"/>
</dbReference>
<evidence type="ECO:0000313" key="13">
    <source>
        <dbReference type="EMBL" id="PSB59210.1"/>
    </source>
</evidence>
<dbReference type="InterPro" id="IPR031158">
    <property type="entry name" value="GH10_AS"/>
</dbReference>
<dbReference type="PRINTS" id="PR00134">
    <property type="entry name" value="GLHYDRLASE10"/>
</dbReference>
<keyword evidence="7 10" id="KW-0326">Glycosidase</keyword>
<dbReference type="SMART" id="SM00633">
    <property type="entry name" value="Glyco_10"/>
    <property type="match status" value="1"/>
</dbReference>
<sequence>MVKFSWNRLLSKRQFLIVGISSATAITILFLSKLQVLSYLIYPFKNEGNKLARSQSRKFTVVGKKSLQQRAKAKGLIYGAFPEADDRAFALDRQLQSQFIRECAMMAVGTFWFTHRPNPTSFDFTSSDYFVKFARTNNIQMRGTPLVWHEFLPDWLKATLNSSNAKQILTNHVETIVRRYAGEMHAWDVVNEGIDVGDKRPDGLRNTPWLKFLGVDYIDLAFRVAAKADPRAKLVYNDFGVEYDEPGYDNKREAILNLLQRLKSKGTPIYALGIQSHLYGDRETFNVAKYREFLKNVASLGLKIMITELDVVDNKLPQDIDRRDRIIAGVYEDYLSVVLAQKAVVSVTTWGLSDRYTWLAGKSPRADKAALRPLPFDRNYKPKLAWNAIARAFDRAPKR</sequence>
<evidence type="ECO:0000256" key="5">
    <source>
        <dbReference type="ARBA" id="ARBA00022801"/>
    </source>
</evidence>
<evidence type="ECO:0000256" key="9">
    <source>
        <dbReference type="PROSITE-ProRule" id="PRU10061"/>
    </source>
</evidence>
<evidence type="ECO:0000256" key="6">
    <source>
        <dbReference type="ARBA" id="ARBA00023277"/>
    </source>
</evidence>
<accession>A0A2T1GN15</accession>
<keyword evidence="6 10" id="KW-0119">Carbohydrate metabolism</keyword>
<dbReference type="Proteomes" id="UP000238937">
    <property type="component" value="Unassembled WGS sequence"/>
</dbReference>
<dbReference type="SUPFAM" id="SSF51445">
    <property type="entry name" value="(Trans)glycosidases"/>
    <property type="match status" value="1"/>
</dbReference>
<keyword evidence="11" id="KW-0812">Transmembrane</keyword>
<keyword evidence="4" id="KW-0732">Signal</keyword>
<comment type="catalytic activity">
    <reaction evidence="1 10">
        <text>Endohydrolysis of (1-&gt;4)-beta-D-xylosidic linkages in xylans.</text>
        <dbReference type="EC" id="3.2.1.8"/>
    </reaction>
</comment>
<dbReference type="InterPro" id="IPR001000">
    <property type="entry name" value="GH10_dom"/>
</dbReference>
<evidence type="ECO:0000256" key="1">
    <source>
        <dbReference type="ARBA" id="ARBA00000681"/>
    </source>
</evidence>
<dbReference type="OrthoDB" id="9809277at2"/>
<dbReference type="PANTHER" id="PTHR31490:SF88">
    <property type="entry name" value="BETA-XYLANASE"/>
    <property type="match status" value="1"/>
</dbReference>
<dbReference type="EC" id="3.2.1.8" evidence="10"/>
<protein>
    <recommendedName>
        <fullName evidence="10">Beta-xylanase</fullName>
        <ecNumber evidence="10">3.2.1.8</ecNumber>
    </recommendedName>
</protein>
<dbReference type="InterPro" id="IPR044846">
    <property type="entry name" value="GH10"/>
</dbReference>
<feature type="active site" description="Nucleophile" evidence="9">
    <location>
        <position position="308"/>
    </location>
</feature>
<evidence type="ECO:0000313" key="14">
    <source>
        <dbReference type="Proteomes" id="UP000238937"/>
    </source>
</evidence>
<dbReference type="InterPro" id="IPR017853">
    <property type="entry name" value="GH"/>
</dbReference>
<evidence type="ECO:0000256" key="11">
    <source>
        <dbReference type="SAM" id="Phobius"/>
    </source>
</evidence>
<keyword evidence="8 10" id="KW-0624">Polysaccharide degradation</keyword>
<comment type="caution">
    <text evidence="13">The sequence shown here is derived from an EMBL/GenBank/DDBJ whole genome shotgun (WGS) entry which is preliminary data.</text>
</comment>
<evidence type="ECO:0000256" key="10">
    <source>
        <dbReference type="RuleBase" id="RU361174"/>
    </source>
</evidence>
<feature type="domain" description="GH10" evidence="12">
    <location>
        <begin position="85"/>
        <end position="392"/>
    </location>
</feature>
<evidence type="ECO:0000259" key="12">
    <source>
        <dbReference type="PROSITE" id="PS51760"/>
    </source>
</evidence>
<evidence type="ECO:0000256" key="7">
    <source>
        <dbReference type="ARBA" id="ARBA00023295"/>
    </source>
</evidence>
<keyword evidence="11" id="KW-0472">Membrane</keyword>
<reference evidence="13 14" key="1">
    <citation type="submission" date="2018-03" db="EMBL/GenBank/DDBJ databases">
        <title>The ancient ancestry and fast evolution of plastids.</title>
        <authorList>
            <person name="Moore K.R."/>
            <person name="Magnabosco C."/>
            <person name="Momper L."/>
            <person name="Gold D.A."/>
            <person name="Bosak T."/>
            <person name="Fournier G.P."/>
        </authorList>
    </citation>
    <scope>NUCLEOTIDE SEQUENCE [LARGE SCALE GENOMIC DNA]</scope>
    <source>
        <strain evidence="13 14">CCALA 037</strain>
    </source>
</reference>